<evidence type="ECO:0000313" key="11">
    <source>
        <dbReference type="Proteomes" id="UP000292958"/>
    </source>
</evidence>
<dbReference type="InterPro" id="IPR025857">
    <property type="entry name" value="MacB_PCD"/>
</dbReference>
<evidence type="ECO:0000256" key="1">
    <source>
        <dbReference type="ARBA" id="ARBA00004651"/>
    </source>
</evidence>
<accession>A0A4Q7YVN2</accession>
<evidence type="ECO:0000256" key="7">
    <source>
        <dbReference type="SAM" id="Phobius"/>
    </source>
</evidence>
<dbReference type="PANTHER" id="PTHR30572">
    <property type="entry name" value="MEMBRANE COMPONENT OF TRANSPORTER-RELATED"/>
    <property type="match status" value="1"/>
</dbReference>
<comment type="similarity">
    <text evidence="6">Belongs to the ABC-4 integral membrane protein family.</text>
</comment>
<keyword evidence="4 7" id="KW-1133">Transmembrane helix</keyword>
<dbReference type="AlphaFoldDB" id="A0A4Q7YVN2"/>
<keyword evidence="11" id="KW-1185">Reference proteome</keyword>
<name>A0A4Q7YVN2_9BACT</name>
<feature type="transmembrane region" description="Helical" evidence="7">
    <location>
        <begin position="271"/>
        <end position="294"/>
    </location>
</feature>
<keyword evidence="3 7" id="KW-0812">Transmembrane</keyword>
<evidence type="ECO:0000256" key="4">
    <source>
        <dbReference type="ARBA" id="ARBA00022989"/>
    </source>
</evidence>
<evidence type="ECO:0000256" key="2">
    <source>
        <dbReference type="ARBA" id="ARBA00022475"/>
    </source>
</evidence>
<comment type="caution">
    <text evidence="10">The sequence shown here is derived from an EMBL/GenBank/DDBJ whole genome shotgun (WGS) entry which is preliminary data.</text>
</comment>
<evidence type="ECO:0000256" key="3">
    <source>
        <dbReference type="ARBA" id="ARBA00022692"/>
    </source>
</evidence>
<evidence type="ECO:0000259" key="8">
    <source>
        <dbReference type="Pfam" id="PF02687"/>
    </source>
</evidence>
<dbReference type="Pfam" id="PF12704">
    <property type="entry name" value="MacB_PCD"/>
    <property type="match status" value="1"/>
</dbReference>
<dbReference type="PANTHER" id="PTHR30572:SF4">
    <property type="entry name" value="ABC TRANSPORTER PERMEASE YTRF"/>
    <property type="match status" value="1"/>
</dbReference>
<gene>
    <name evidence="10" type="ORF">BDD14_2936</name>
</gene>
<dbReference type="EMBL" id="SHKW01000001">
    <property type="protein sequence ID" value="RZU41414.1"/>
    <property type="molecule type" value="Genomic_DNA"/>
</dbReference>
<proteinExistence type="inferred from homology"/>
<dbReference type="Pfam" id="PF02687">
    <property type="entry name" value="FtsX"/>
    <property type="match status" value="1"/>
</dbReference>
<keyword evidence="2" id="KW-1003">Cell membrane</keyword>
<dbReference type="Proteomes" id="UP000292958">
    <property type="component" value="Unassembled WGS sequence"/>
</dbReference>
<evidence type="ECO:0000313" key="10">
    <source>
        <dbReference type="EMBL" id="RZU41414.1"/>
    </source>
</evidence>
<feature type="transmembrane region" description="Helical" evidence="7">
    <location>
        <begin position="20"/>
        <end position="43"/>
    </location>
</feature>
<feature type="transmembrane region" description="Helical" evidence="7">
    <location>
        <begin position="425"/>
        <end position="448"/>
    </location>
</feature>
<keyword evidence="5 7" id="KW-0472">Membrane</keyword>
<feature type="domain" description="MacB-like periplasmic core" evidence="9">
    <location>
        <begin position="23"/>
        <end position="237"/>
    </location>
</feature>
<organism evidence="10 11">
    <name type="scientific">Edaphobacter modestus</name>
    <dbReference type="NCBI Taxonomy" id="388466"/>
    <lineage>
        <taxon>Bacteria</taxon>
        <taxon>Pseudomonadati</taxon>
        <taxon>Acidobacteriota</taxon>
        <taxon>Terriglobia</taxon>
        <taxon>Terriglobales</taxon>
        <taxon>Acidobacteriaceae</taxon>
        <taxon>Edaphobacter</taxon>
    </lineage>
</organism>
<comment type="subcellular location">
    <subcellularLocation>
        <location evidence="1">Cell membrane</location>
        <topology evidence="1">Multi-pass membrane protein</topology>
    </subcellularLocation>
</comment>
<protein>
    <submittedName>
        <fullName evidence="10">Putative permease</fullName>
    </submittedName>
</protein>
<feature type="transmembrane region" description="Helical" evidence="7">
    <location>
        <begin position="368"/>
        <end position="389"/>
    </location>
</feature>
<sequence>MRSFLQDLSYAARQLRNAPVFALTAILTLALGIGVNAAMFSVVDQVLLRAMPFPHASEVVQMAVRSESGGFSPTSLPDIRDWKARSHSFQQIAFYTEQVPTLGGTASPKLVAQVVSSANLFDLLGARPMMGRTFVPADNEAGHTNVVVLTASIWRELYHADPTIVGRSIPVNGLPYSVVGVMPDGFAFPANTGGNAIWTPAPVDDKALQDRGSAMMSVIGRLRPGISIADARHEMNSIHDQLRHEYPKDESVDPVRIDSYSDVVTGSVRPAILALDVAVFAVWLIACANVAGLLMARGNTRRREIAVRAALGAQRGRLIRQLLTESFLLSLAGGALGLELAVLALHLLKRYLTNAIIFGDQIHIDVRVCAYLFVASCVSAILFGLLPALHASNVAPQEGLRQGAAASGVSQQQTRWRDALVIGEIALTLTLLVAASLMSTSPVTLPLFSSHRRSRREWHLSSILFTGPCWIRSGRYLESSLRG</sequence>
<evidence type="ECO:0000259" key="9">
    <source>
        <dbReference type="Pfam" id="PF12704"/>
    </source>
</evidence>
<dbReference type="InterPro" id="IPR003838">
    <property type="entry name" value="ABC3_permease_C"/>
</dbReference>
<feature type="domain" description="ABC3 transporter permease C-terminal" evidence="8">
    <location>
        <begin position="278"/>
        <end position="394"/>
    </location>
</feature>
<evidence type="ECO:0000256" key="5">
    <source>
        <dbReference type="ARBA" id="ARBA00023136"/>
    </source>
</evidence>
<dbReference type="RefSeq" id="WP_165420078.1">
    <property type="nucleotide sequence ID" value="NZ_SHKW01000001.1"/>
</dbReference>
<feature type="transmembrane region" description="Helical" evidence="7">
    <location>
        <begin position="327"/>
        <end position="348"/>
    </location>
</feature>
<reference evidence="10 11" key="1">
    <citation type="submission" date="2019-02" db="EMBL/GenBank/DDBJ databases">
        <title>Genomic Encyclopedia of Archaeal and Bacterial Type Strains, Phase II (KMG-II): from individual species to whole genera.</title>
        <authorList>
            <person name="Goeker M."/>
        </authorList>
    </citation>
    <scope>NUCLEOTIDE SEQUENCE [LARGE SCALE GENOMIC DNA]</scope>
    <source>
        <strain evidence="10 11">DSM 18101</strain>
    </source>
</reference>
<evidence type="ECO:0000256" key="6">
    <source>
        <dbReference type="ARBA" id="ARBA00038076"/>
    </source>
</evidence>
<dbReference type="GO" id="GO:0022857">
    <property type="term" value="F:transmembrane transporter activity"/>
    <property type="evidence" value="ECO:0007669"/>
    <property type="project" value="TreeGrafter"/>
</dbReference>
<dbReference type="InterPro" id="IPR050250">
    <property type="entry name" value="Macrolide_Exporter_MacB"/>
</dbReference>
<dbReference type="GO" id="GO:0005886">
    <property type="term" value="C:plasma membrane"/>
    <property type="evidence" value="ECO:0007669"/>
    <property type="project" value="UniProtKB-SubCell"/>
</dbReference>